<feature type="binding site" evidence="9">
    <location>
        <position position="118"/>
    </location>
    <ligand>
        <name>Mg(2+)</name>
        <dbReference type="ChEBI" id="CHEBI:18420"/>
        <note>catalytic</note>
    </ligand>
</feature>
<dbReference type="HAMAP" id="MF_01976">
    <property type="entry name" value="Phosphofructokinase_III"/>
    <property type="match status" value="1"/>
</dbReference>
<evidence type="ECO:0000256" key="9">
    <source>
        <dbReference type="HAMAP-Rule" id="MF_01976"/>
    </source>
</evidence>
<comment type="caution">
    <text evidence="9">Lacks conserved residue(s) required for the propagation of feature annotation.</text>
</comment>
<keyword evidence="9" id="KW-0547">Nucleotide-binding</keyword>
<comment type="catalytic activity">
    <reaction evidence="9">
        <text>beta-D-fructose 6-phosphate + ATP = beta-D-fructose 1,6-bisphosphate + ADP + H(+)</text>
        <dbReference type="Rhea" id="RHEA:16109"/>
        <dbReference type="ChEBI" id="CHEBI:15378"/>
        <dbReference type="ChEBI" id="CHEBI:30616"/>
        <dbReference type="ChEBI" id="CHEBI:32966"/>
        <dbReference type="ChEBI" id="CHEBI:57634"/>
        <dbReference type="ChEBI" id="CHEBI:456216"/>
        <dbReference type="EC" id="2.7.1.11"/>
    </reaction>
</comment>
<dbReference type="Pfam" id="PF00365">
    <property type="entry name" value="PFK"/>
    <property type="match status" value="1"/>
</dbReference>
<feature type="binding site" description="in other chain" evidence="9">
    <location>
        <position position="237"/>
    </location>
    <ligand>
        <name>substrate</name>
        <note>ligand shared between dimeric partners</note>
    </ligand>
</feature>
<keyword evidence="3 9" id="KW-0963">Cytoplasm</keyword>
<comment type="subcellular location">
    <subcellularLocation>
        <location evidence="9">Cytoplasm</location>
    </subcellularLocation>
</comment>
<evidence type="ECO:0000313" key="11">
    <source>
        <dbReference type="EMBL" id="GAA5526961.1"/>
    </source>
</evidence>
<dbReference type="RefSeq" id="WP_345720596.1">
    <property type="nucleotide sequence ID" value="NZ_BAABRU010000002.1"/>
</dbReference>
<feature type="domain" description="Phosphofructokinase" evidence="10">
    <location>
        <begin position="5"/>
        <end position="306"/>
    </location>
</feature>
<keyword evidence="5 9" id="KW-0479">Metal-binding</keyword>
<evidence type="ECO:0000256" key="2">
    <source>
        <dbReference type="ARBA" id="ARBA00004679"/>
    </source>
</evidence>
<evidence type="ECO:0000256" key="7">
    <source>
        <dbReference type="ARBA" id="ARBA00022842"/>
    </source>
</evidence>
<dbReference type="PANTHER" id="PTHR13697:SF52">
    <property type="entry name" value="ATP-DEPENDENT 6-PHOSPHOFRUCTOKINASE 3"/>
    <property type="match status" value="1"/>
</dbReference>
<dbReference type="InterPro" id="IPR022953">
    <property type="entry name" value="ATP_PFK"/>
</dbReference>
<dbReference type="Gene3D" id="3.40.50.450">
    <property type="match status" value="1"/>
</dbReference>
<gene>
    <name evidence="11" type="primary">pfp</name>
    <name evidence="9" type="synonym">pfkA</name>
    <name evidence="11" type="ORF">Hgul01_00743</name>
</gene>
<evidence type="ECO:0000313" key="12">
    <source>
        <dbReference type="Proteomes" id="UP001428290"/>
    </source>
</evidence>
<dbReference type="PRINTS" id="PR00476">
    <property type="entry name" value="PHFRCTKINASE"/>
</dbReference>
<dbReference type="InterPro" id="IPR000023">
    <property type="entry name" value="Phosphofructokinase_dom"/>
</dbReference>
<keyword evidence="9" id="KW-0067">ATP-binding</keyword>
<dbReference type="InterPro" id="IPR035966">
    <property type="entry name" value="PKF_sf"/>
</dbReference>
<dbReference type="PIRSF" id="PIRSF000532">
    <property type="entry name" value="ATP_PFK_prok"/>
    <property type="match status" value="1"/>
</dbReference>
<feature type="binding site" evidence="9">
    <location>
        <begin position="77"/>
        <end position="78"/>
    </location>
    <ligand>
        <name>ATP</name>
        <dbReference type="ChEBI" id="CHEBI:30616"/>
    </ligand>
</feature>
<dbReference type="EMBL" id="BAABRU010000002">
    <property type="protein sequence ID" value="GAA5526961.1"/>
    <property type="molecule type" value="Genomic_DNA"/>
</dbReference>
<protein>
    <recommendedName>
        <fullName evidence="9">ATP-dependent 6-phosphofructokinase</fullName>
        <shortName evidence="9">ATP-PFK</shortName>
        <shortName evidence="9">Phosphofructokinase</shortName>
        <ecNumber evidence="9">2.7.1.11</ecNumber>
    </recommendedName>
    <alternativeName>
        <fullName evidence="9">Phosphohexokinase</fullName>
    </alternativeName>
</protein>
<feature type="binding site" evidence="9">
    <location>
        <begin position="117"/>
        <end position="120"/>
    </location>
    <ligand>
        <name>ATP</name>
        <dbReference type="ChEBI" id="CHEBI:30616"/>
    </ligand>
</feature>
<dbReference type="InterPro" id="IPR012003">
    <property type="entry name" value="ATP_PFK_prok-type"/>
</dbReference>
<dbReference type="InterPro" id="IPR012829">
    <property type="entry name" value="Phosphofructokinase_III"/>
</dbReference>
<keyword evidence="6 9" id="KW-0418">Kinase</keyword>
<dbReference type="Gene3D" id="3.40.50.460">
    <property type="entry name" value="Phosphofructokinase domain"/>
    <property type="match status" value="1"/>
</dbReference>
<evidence type="ECO:0000259" key="10">
    <source>
        <dbReference type="Pfam" id="PF00365"/>
    </source>
</evidence>
<evidence type="ECO:0000256" key="4">
    <source>
        <dbReference type="ARBA" id="ARBA00022679"/>
    </source>
</evidence>
<comment type="function">
    <text evidence="9">Catalyzes the phosphorylation of D-fructose 6-phosphate to fructose 1,6-bisphosphate by ATP, the first committing step of glycolysis.</text>
</comment>
<keyword evidence="4 9" id="KW-0808">Transferase</keyword>
<feature type="binding site" evidence="9">
    <location>
        <position position="177"/>
    </location>
    <ligand>
        <name>substrate</name>
        <note>ligand shared between dimeric partners</note>
    </ligand>
</feature>
<feature type="active site" description="Proton acceptor" evidence="9">
    <location>
        <position position="142"/>
    </location>
</feature>
<accession>A0ABP9WY37</accession>
<name>A0ABP9WY37_9CHLR</name>
<keyword evidence="8 9" id="KW-0324">Glycolysis</keyword>
<organism evidence="11 12">
    <name type="scientific">Herpetosiphon gulosus</name>
    <dbReference type="NCBI Taxonomy" id="1973496"/>
    <lineage>
        <taxon>Bacteria</taxon>
        <taxon>Bacillati</taxon>
        <taxon>Chloroflexota</taxon>
        <taxon>Chloroflexia</taxon>
        <taxon>Herpetosiphonales</taxon>
        <taxon>Herpetosiphonaceae</taxon>
        <taxon>Herpetosiphon</taxon>
    </lineage>
</organism>
<dbReference type="SUPFAM" id="SSF53784">
    <property type="entry name" value="Phosphofructokinase"/>
    <property type="match status" value="1"/>
</dbReference>
<comment type="similarity">
    <text evidence="9">Belongs to the phosphofructokinase type A (PFKA) family. Mixed-substrate PFK group III subfamily.</text>
</comment>
<dbReference type="PANTHER" id="PTHR13697">
    <property type="entry name" value="PHOSPHOFRUCTOKINASE"/>
    <property type="match status" value="1"/>
</dbReference>
<comment type="cofactor">
    <cofactor evidence="1 9">
        <name>Mg(2+)</name>
        <dbReference type="ChEBI" id="CHEBI:18420"/>
    </cofactor>
</comment>
<dbReference type="InterPro" id="IPR015912">
    <property type="entry name" value="Phosphofructokinase_CS"/>
</dbReference>
<proteinExistence type="inferred from homology"/>
<comment type="caution">
    <text evidence="11">The sequence shown here is derived from an EMBL/GenBank/DDBJ whole genome shotgun (WGS) entry which is preliminary data.</text>
</comment>
<feature type="site" description="Important for substrate specificity; cannot use PPi as phosphoryl donor" evidence="9">
    <location>
        <position position="119"/>
    </location>
</feature>
<evidence type="ECO:0000256" key="5">
    <source>
        <dbReference type="ARBA" id="ARBA00022723"/>
    </source>
</evidence>
<feature type="binding site" evidence="9">
    <location>
        <position position="274"/>
    </location>
    <ligand>
        <name>substrate</name>
        <note>ligand shared between dimeric partners</note>
    </ligand>
</feature>
<dbReference type="NCBIfam" id="NF002872">
    <property type="entry name" value="PRK03202.1"/>
    <property type="match status" value="1"/>
</dbReference>
<evidence type="ECO:0000256" key="8">
    <source>
        <dbReference type="ARBA" id="ARBA00023152"/>
    </source>
</evidence>
<evidence type="ECO:0000256" key="3">
    <source>
        <dbReference type="ARBA" id="ARBA00022490"/>
    </source>
</evidence>
<dbReference type="PROSITE" id="PS00433">
    <property type="entry name" value="PHOSPHOFRUCTOKINASE"/>
    <property type="match status" value="1"/>
</dbReference>
<comment type="pathway">
    <text evidence="2 9">Carbohydrate degradation; glycolysis; D-glyceraldehyde 3-phosphate and glycerone phosphate from D-glucose: step 3/4.</text>
</comment>
<feature type="binding site" description="in other chain" evidence="9">
    <location>
        <begin position="140"/>
        <end position="142"/>
    </location>
    <ligand>
        <name>substrate</name>
        <note>ligand shared between dimeric partners</note>
    </ligand>
</feature>
<evidence type="ECO:0000256" key="6">
    <source>
        <dbReference type="ARBA" id="ARBA00022777"/>
    </source>
</evidence>
<sequence length="363" mass="38186">MVIRKVAILTSGGDAPGLNGVIRAFVKSAVLEHGWDVVGIEDGFEGLVGTPRLRPLGLKEVRGLLGRGGTILGSTNKGNFGWHKNADGELVRNDAAYQEFVANAKAEGIDAVVVLGGEGSQSIAHDLGNFGLPVVGVPKTIDNDLVGTDQTFGFDTAIGVATDALDRLHTTAESHDRVMVLEVMGRHAGWIALHAGLAGGVDAILIPEIPFDLRALAHKIGERDAFGSSFSIIIVAEGAMPAGGEAIYQREGLLGGIGYYVANQLAELTGKDTRAVVLGHIQRGGSPTPIDRILASRYGVGAVWAISQGRFGQLVAIQNDQLITVPLLECANKIKPVPVDGQMVRTGRSLGIVFGDEEQRINQ</sequence>
<reference evidence="11 12" key="1">
    <citation type="submission" date="2024-02" db="EMBL/GenBank/DDBJ databases">
        <title>Herpetosiphon gulosus NBRC 112829.</title>
        <authorList>
            <person name="Ichikawa N."/>
            <person name="Katano-Makiyama Y."/>
            <person name="Hidaka K."/>
        </authorList>
    </citation>
    <scope>NUCLEOTIDE SEQUENCE [LARGE SCALE GENOMIC DNA]</scope>
    <source>
        <strain evidence="11 12">NBRC 112829</strain>
    </source>
</reference>
<feature type="binding site" description="in other chain" evidence="9">
    <location>
        <begin position="184"/>
        <end position="186"/>
    </location>
    <ligand>
        <name>substrate</name>
        <note>ligand shared between dimeric partners</note>
    </ligand>
</feature>
<dbReference type="Proteomes" id="UP001428290">
    <property type="component" value="Unassembled WGS sequence"/>
</dbReference>
<dbReference type="EC" id="2.7.1.11" evidence="9"/>
<feature type="binding site" description="in other chain" evidence="9">
    <location>
        <begin position="280"/>
        <end position="283"/>
    </location>
    <ligand>
        <name>substrate</name>
        <note>ligand shared between dimeric partners</note>
    </ligand>
</feature>
<keyword evidence="12" id="KW-1185">Reference proteome</keyword>
<feature type="binding site" evidence="9">
    <location>
        <position position="13"/>
    </location>
    <ligand>
        <name>ATP</name>
        <dbReference type="ChEBI" id="CHEBI:30616"/>
    </ligand>
</feature>
<evidence type="ECO:0000256" key="1">
    <source>
        <dbReference type="ARBA" id="ARBA00001946"/>
    </source>
</evidence>
<keyword evidence="7 9" id="KW-0460">Magnesium</keyword>
<comment type="subunit">
    <text evidence="9">Homodimer or homotetramer.</text>
</comment>